<dbReference type="EMBL" id="WHOC01000049">
    <property type="protein sequence ID" value="NOU86191.1"/>
    <property type="molecule type" value="Genomic_DNA"/>
</dbReference>
<keyword evidence="4" id="KW-1185">Reference proteome</keyword>
<dbReference type="Pfam" id="PF01547">
    <property type="entry name" value="SBP_bac_1"/>
    <property type="match status" value="1"/>
</dbReference>
<evidence type="ECO:0000256" key="1">
    <source>
        <dbReference type="SAM" id="MobiDB-lite"/>
    </source>
</evidence>
<feature type="compositionally biased region" description="Low complexity" evidence="1">
    <location>
        <begin position="40"/>
        <end position="56"/>
    </location>
</feature>
<dbReference type="SUPFAM" id="SSF53850">
    <property type="entry name" value="Periplasmic binding protein-like II"/>
    <property type="match status" value="1"/>
</dbReference>
<dbReference type="Pfam" id="PF12010">
    <property type="entry name" value="DUF3502"/>
    <property type="match status" value="1"/>
</dbReference>
<name>A0ABX1Z2F2_9BACL</name>
<reference evidence="3 4" key="1">
    <citation type="submission" date="2019-10" db="EMBL/GenBank/DDBJ databases">
        <title>Description of Paenibacillus choica sp. nov.</title>
        <authorList>
            <person name="Carlier A."/>
            <person name="Qi S."/>
        </authorList>
    </citation>
    <scope>NUCLEOTIDE SEQUENCE [LARGE SCALE GENOMIC DNA]</scope>
    <source>
        <strain evidence="3 4">LMG 31460</strain>
    </source>
</reference>
<evidence type="ECO:0000259" key="2">
    <source>
        <dbReference type="Pfam" id="PF12010"/>
    </source>
</evidence>
<organism evidence="3 4">
    <name type="scientific">Paenibacillus germinis</name>
    <dbReference type="NCBI Taxonomy" id="2654979"/>
    <lineage>
        <taxon>Bacteria</taxon>
        <taxon>Bacillati</taxon>
        <taxon>Bacillota</taxon>
        <taxon>Bacilli</taxon>
        <taxon>Bacillales</taxon>
        <taxon>Paenibacillaceae</taxon>
        <taxon>Paenibacillus</taxon>
    </lineage>
</organism>
<protein>
    <submittedName>
        <fullName evidence="3">Extracellular solute-binding protein</fullName>
    </submittedName>
</protein>
<dbReference type="Gene3D" id="3.40.190.10">
    <property type="entry name" value="Periplasmic binding protein-like II"/>
    <property type="match status" value="2"/>
</dbReference>
<comment type="caution">
    <text evidence="3">The sequence shown here is derived from an EMBL/GenBank/DDBJ whole genome shotgun (WGS) entry which is preliminary data.</text>
</comment>
<evidence type="ECO:0000313" key="3">
    <source>
        <dbReference type="EMBL" id="NOU86191.1"/>
    </source>
</evidence>
<proteinExistence type="predicted"/>
<feature type="region of interest" description="Disordered" evidence="1">
    <location>
        <begin position="32"/>
        <end position="59"/>
    </location>
</feature>
<dbReference type="PANTHER" id="PTHR43649:SF17">
    <property type="entry name" value="ABC TRANSPORTER SOLUTE BINDING PROTEIN-SUGAR TRANSPORT"/>
    <property type="match status" value="1"/>
</dbReference>
<accession>A0ABX1Z2F2</accession>
<dbReference type="InterPro" id="IPR022627">
    <property type="entry name" value="DUF3502"/>
</dbReference>
<gene>
    <name evidence="3" type="ORF">GC102_10435</name>
</gene>
<evidence type="ECO:0000313" key="4">
    <source>
        <dbReference type="Proteomes" id="UP000658690"/>
    </source>
</evidence>
<dbReference type="RefSeq" id="WP_171689483.1">
    <property type="nucleotide sequence ID" value="NZ_WHOC01000049.1"/>
</dbReference>
<dbReference type="PROSITE" id="PS51257">
    <property type="entry name" value="PROKAR_LIPOPROTEIN"/>
    <property type="match status" value="1"/>
</dbReference>
<dbReference type="InterPro" id="IPR006059">
    <property type="entry name" value="SBP"/>
</dbReference>
<sequence length="528" mass="58492">MRKDKRSFTTIVSMLILVLFLGACAGKNNDGNAAPSSKESGLSTAPPASSAASGGESSRKALEPVELSYYFVGTPQKDLPLVEGEINKILKEKINATIKLNLIDWGSYDQKMNVMIGAGDAFDLMFTAPWSNNYYKNVEKGALIPLDDLLTRYAPTLKSTVPDYVWNATRVRGKIYGAINWQIIAMSYGFDMRKDLAEKYGLNLGSINRYDDLEPFLDKILKGEKGVTPLQFVNTYDTFNGEAPYFGMDTIGEDASPGWIYLKDADTKVVNQYASPEYKDFVTLMHKWHEKGYFRKDNASISDDTADVKAGKYGGSIAGTITPGVESQIFLRWGVHKVVKQLSKPLATTGRAIATMTGISSTSKNPERAMMFLELINSDKKLYNLLSHGIEGKHYVMVNEANGVIGMPEGVTPETNGYAPGTDWMFGNQFNGYYISKDDVGNWDKIRQLNASAERSPLLGFNFNPEPVKTELTQTNSVIKQYNTALISGSVDPVKMLPEFLDKLSKAGVDKVIAEKQRQVDMWKKTKS</sequence>
<dbReference type="Proteomes" id="UP000658690">
    <property type="component" value="Unassembled WGS sequence"/>
</dbReference>
<feature type="domain" description="DUF3502" evidence="2">
    <location>
        <begin position="457"/>
        <end position="525"/>
    </location>
</feature>
<dbReference type="InterPro" id="IPR050490">
    <property type="entry name" value="Bact_solute-bd_prot1"/>
</dbReference>
<dbReference type="PANTHER" id="PTHR43649">
    <property type="entry name" value="ARABINOSE-BINDING PROTEIN-RELATED"/>
    <property type="match status" value="1"/>
</dbReference>